<evidence type="ECO:0000313" key="2">
    <source>
        <dbReference type="EMBL" id="ERE80355.1"/>
    </source>
</evidence>
<feature type="compositionally biased region" description="Polar residues" evidence="1">
    <location>
        <begin position="185"/>
        <end position="201"/>
    </location>
</feature>
<proteinExistence type="predicted"/>
<evidence type="ECO:0000256" key="1">
    <source>
        <dbReference type="SAM" id="MobiDB-lite"/>
    </source>
</evidence>
<evidence type="ECO:0000313" key="3">
    <source>
        <dbReference type="Proteomes" id="UP000030759"/>
    </source>
</evidence>
<feature type="compositionally biased region" description="Polar residues" evidence="1">
    <location>
        <begin position="1"/>
        <end position="14"/>
    </location>
</feature>
<feature type="compositionally biased region" description="Polar residues" evidence="1">
    <location>
        <begin position="31"/>
        <end position="41"/>
    </location>
</feature>
<accession>A0A061IF16</accession>
<gene>
    <name evidence="2" type="ORF">H671_3g8917</name>
</gene>
<name>A0A061IF16_CRIGR</name>
<protein>
    <submittedName>
        <fullName evidence="2">Uncharacterized protein</fullName>
    </submittedName>
</protein>
<sequence>MHNSCASTKWNRSQNRNRQHRPVYNHRQMQHSKQAQNIPDHQQQKRHKFNGPSSVNTQYDSWNTSMGLIQTQGTWVSVRKPQKSMGPPVEGCVLVNVSIAVMKTTSKKTPKVGVIDFVPSHPSPKGAMNSSHPSPKGAMRTQKQLLIIEESQYRNSNRAGNWREEQMQRPCYLLASSTWLAQPAFLQNSGPPAQEGPTHNESGLPPSIIN</sequence>
<dbReference type="Proteomes" id="UP000030759">
    <property type="component" value="Unassembled WGS sequence"/>
</dbReference>
<dbReference type="AlphaFoldDB" id="A0A061IF16"/>
<dbReference type="EMBL" id="KE671317">
    <property type="protein sequence ID" value="ERE80355.1"/>
    <property type="molecule type" value="Genomic_DNA"/>
</dbReference>
<reference evidence="3" key="1">
    <citation type="journal article" date="2013" name="Nat. Biotechnol.">
        <title>Chinese hamster genome sequenced from sorted chromosomes.</title>
        <authorList>
            <person name="Brinkrolf K."/>
            <person name="Rupp O."/>
            <person name="Laux H."/>
            <person name="Kollin F."/>
            <person name="Ernst W."/>
            <person name="Linke B."/>
            <person name="Kofler R."/>
            <person name="Romand S."/>
            <person name="Hesse F."/>
            <person name="Budach W.E."/>
            <person name="Galosy S."/>
            <person name="Muller D."/>
            <person name="Noll T."/>
            <person name="Wienberg J."/>
            <person name="Jostock T."/>
            <person name="Leonard M."/>
            <person name="Grillari J."/>
            <person name="Tauch A."/>
            <person name="Goesmann A."/>
            <person name="Helk B."/>
            <person name="Mott J.E."/>
            <person name="Puhler A."/>
            <person name="Borth N."/>
        </authorList>
    </citation>
    <scope>NUCLEOTIDE SEQUENCE [LARGE SCALE GENOMIC DNA]</scope>
    <source>
        <strain evidence="3">17A/GY</strain>
    </source>
</reference>
<feature type="region of interest" description="Disordered" evidence="1">
    <location>
        <begin position="1"/>
        <end position="59"/>
    </location>
</feature>
<feature type="compositionally biased region" description="Basic residues" evidence="1">
    <location>
        <begin position="15"/>
        <end position="30"/>
    </location>
</feature>
<feature type="region of interest" description="Disordered" evidence="1">
    <location>
        <begin position="185"/>
        <end position="210"/>
    </location>
</feature>
<organism evidence="2 3">
    <name type="scientific">Cricetulus griseus</name>
    <name type="common">Chinese hamster</name>
    <name type="synonym">Cricetulus barabensis griseus</name>
    <dbReference type="NCBI Taxonomy" id="10029"/>
    <lineage>
        <taxon>Eukaryota</taxon>
        <taxon>Metazoa</taxon>
        <taxon>Chordata</taxon>
        <taxon>Craniata</taxon>
        <taxon>Vertebrata</taxon>
        <taxon>Euteleostomi</taxon>
        <taxon>Mammalia</taxon>
        <taxon>Eutheria</taxon>
        <taxon>Euarchontoglires</taxon>
        <taxon>Glires</taxon>
        <taxon>Rodentia</taxon>
        <taxon>Myomorpha</taxon>
        <taxon>Muroidea</taxon>
        <taxon>Cricetidae</taxon>
        <taxon>Cricetinae</taxon>
        <taxon>Cricetulus</taxon>
    </lineage>
</organism>